<accession>A0A1D1UKL4</accession>
<name>A0A1D1UKL4_RAMVA</name>
<dbReference type="Proteomes" id="UP000186922">
    <property type="component" value="Unassembled WGS sequence"/>
</dbReference>
<dbReference type="AlphaFoldDB" id="A0A1D1UKL4"/>
<feature type="region of interest" description="Disordered" evidence="1">
    <location>
        <begin position="78"/>
        <end position="122"/>
    </location>
</feature>
<protein>
    <submittedName>
        <fullName evidence="2">Uncharacterized protein</fullName>
    </submittedName>
</protein>
<proteinExistence type="predicted"/>
<evidence type="ECO:0000313" key="2">
    <source>
        <dbReference type="EMBL" id="GAU90246.1"/>
    </source>
</evidence>
<organism evidence="2 3">
    <name type="scientific">Ramazzottius varieornatus</name>
    <name type="common">Water bear</name>
    <name type="synonym">Tardigrade</name>
    <dbReference type="NCBI Taxonomy" id="947166"/>
    <lineage>
        <taxon>Eukaryota</taxon>
        <taxon>Metazoa</taxon>
        <taxon>Ecdysozoa</taxon>
        <taxon>Tardigrada</taxon>
        <taxon>Eutardigrada</taxon>
        <taxon>Parachela</taxon>
        <taxon>Hypsibioidea</taxon>
        <taxon>Ramazzottiidae</taxon>
        <taxon>Ramazzottius</taxon>
    </lineage>
</organism>
<comment type="caution">
    <text evidence="2">The sequence shown here is derived from an EMBL/GenBank/DDBJ whole genome shotgun (WGS) entry which is preliminary data.</text>
</comment>
<reference evidence="2 3" key="1">
    <citation type="journal article" date="2016" name="Nat. Commun.">
        <title>Extremotolerant tardigrade genome and improved radiotolerance of human cultured cells by tardigrade-unique protein.</title>
        <authorList>
            <person name="Hashimoto T."/>
            <person name="Horikawa D.D."/>
            <person name="Saito Y."/>
            <person name="Kuwahara H."/>
            <person name="Kozuka-Hata H."/>
            <person name="Shin-I T."/>
            <person name="Minakuchi Y."/>
            <person name="Ohishi K."/>
            <person name="Motoyama A."/>
            <person name="Aizu T."/>
            <person name="Enomoto A."/>
            <person name="Kondo K."/>
            <person name="Tanaka S."/>
            <person name="Hara Y."/>
            <person name="Koshikawa S."/>
            <person name="Sagara H."/>
            <person name="Miura T."/>
            <person name="Yokobori S."/>
            <person name="Miyagawa K."/>
            <person name="Suzuki Y."/>
            <person name="Kubo T."/>
            <person name="Oyama M."/>
            <person name="Kohara Y."/>
            <person name="Fujiyama A."/>
            <person name="Arakawa K."/>
            <person name="Katayama T."/>
            <person name="Toyoda A."/>
            <person name="Kunieda T."/>
        </authorList>
    </citation>
    <scope>NUCLEOTIDE SEQUENCE [LARGE SCALE GENOMIC DNA]</scope>
    <source>
        <strain evidence="2 3">YOKOZUNA-1</strain>
    </source>
</reference>
<sequence>MRLLLEGCYLNQMECDLLGRYFTRICLHLIDPPPYHSQCGPRNAGQERPQSCSVCMHPAECDRHAASSSHKNKTLVLHYAAEGSSGHRHRQSHYDLTAPTGSSDTILSARPPDFSHSLRRCP</sequence>
<evidence type="ECO:0000256" key="1">
    <source>
        <dbReference type="SAM" id="MobiDB-lite"/>
    </source>
</evidence>
<gene>
    <name evidence="2" type="primary">RvY_02693-1</name>
    <name evidence="2" type="synonym">RvY_02693.1</name>
    <name evidence="2" type="ORF">RvY_02693</name>
</gene>
<dbReference type="EMBL" id="BDGG01000001">
    <property type="protein sequence ID" value="GAU90246.1"/>
    <property type="molecule type" value="Genomic_DNA"/>
</dbReference>
<evidence type="ECO:0000313" key="3">
    <source>
        <dbReference type="Proteomes" id="UP000186922"/>
    </source>
</evidence>
<keyword evidence="3" id="KW-1185">Reference proteome</keyword>